<proteinExistence type="predicted"/>
<dbReference type="CDD" id="cd00075">
    <property type="entry name" value="HATPase"/>
    <property type="match status" value="1"/>
</dbReference>
<gene>
    <name evidence="9" type="ORF">ES676_07285</name>
</gene>
<dbReference type="InterPro" id="IPR003594">
    <property type="entry name" value="HATPase_dom"/>
</dbReference>
<dbReference type="EMBL" id="VSKM01000006">
    <property type="protein sequence ID" value="TYB74472.1"/>
    <property type="molecule type" value="Genomic_DNA"/>
</dbReference>
<evidence type="ECO:0000256" key="1">
    <source>
        <dbReference type="ARBA" id="ARBA00000085"/>
    </source>
</evidence>
<feature type="domain" description="Histidine kinase" evidence="6">
    <location>
        <begin position="768"/>
        <end position="980"/>
    </location>
</feature>
<dbReference type="CDD" id="cd00082">
    <property type="entry name" value="HisKA"/>
    <property type="match status" value="1"/>
</dbReference>
<dbReference type="PANTHER" id="PTHR43304">
    <property type="entry name" value="PHYTOCHROME-LIKE PROTEIN CPH1"/>
    <property type="match status" value="1"/>
</dbReference>
<dbReference type="Pfam" id="PF02518">
    <property type="entry name" value="HATPase_c"/>
    <property type="match status" value="1"/>
</dbReference>
<protein>
    <recommendedName>
        <fullName evidence="2">histidine kinase</fullName>
        <ecNumber evidence="2">2.7.13.3</ecNumber>
    </recommendedName>
</protein>
<dbReference type="InterPro" id="IPR000700">
    <property type="entry name" value="PAS-assoc_C"/>
</dbReference>
<dbReference type="PANTHER" id="PTHR43304:SF1">
    <property type="entry name" value="PAC DOMAIN-CONTAINING PROTEIN"/>
    <property type="match status" value="1"/>
</dbReference>
<dbReference type="EC" id="2.7.13.3" evidence="2"/>
<feature type="domain" description="PAS" evidence="7">
    <location>
        <begin position="239"/>
        <end position="309"/>
    </location>
</feature>
<dbReference type="SMART" id="SM00086">
    <property type="entry name" value="PAC"/>
    <property type="match status" value="4"/>
</dbReference>
<dbReference type="PROSITE" id="PS50112">
    <property type="entry name" value="PAS"/>
    <property type="match status" value="3"/>
</dbReference>
<feature type="domain" description="PAC" evidence="8">
    <location>
        <begin position="570"/>
        <end position="622"/>
    </location>
</feature>
<dbReference type="SUPFAM" id="SSF47384">
    <property type="entry name" value="Homodimeric domain of signal transducing histidine kinase"/>
    <property type="match status" value="1"/>
</dbReference>
<dbReference type="SUPFAM" id="SSF55874">
    <property type="entry name" value="ATPase domain of HSP90 chaperone/DNA topoisomerase II/histidine kinase"/>
    <property type="match status" value="1"/>
</dbReference>
<dbReference type="InterPro" id="IPR036890">
    <property type="entry name" value="HATPase_C_sf"/>
</dbReference>
<evidence type="ECO:0000259" key="7">
    <source>
        <dbReference type="PROSITE" id="PS50112"/>
    </source>
</evidence>
<organism evidence="9 10">
    <name type="scientific">Bizionia saleffrena</name>
    <dbReference type="NCBI Taxonomy" id="291189"/>
    <lineage>
        <taxon>Bacteria</taxon>
        <taxon>Pseudomonadati</taxon>
        <taxon>Bacteroidota</taxon>
        <taxon>Flavobacteriia</taxon>
        <taxon>Flavobacteriales</taxon>
        <taxon>Flavobacteriaceae</taxon>
        <taxon>Bizionia</taxon>
    </lineage>
</organism>
<evidence type="ECO:0000313" key="10">
    <source>
        <dbReference type="Proteomes" id="UP000323324"/>
    </source>
</evidence>
<dbReference type="GO" id="GO:0000155">
    <property type="term" value="F:phosphorelay sensor kinase activity"/>
    <property type="evidence" value="ECO:0007669"/>
    <property type="project" value="InterPro"/>
</dbReference>
<dbReference type="InterPro" id="IPR000014">
    <property type="entry name" value="PAS"/>
</dbReference>
<dbReference type="InterPro" id="IPR035965">
    <property type="entry name" value="PAS-like_dom_sf"/>
</dbReference>
<feature type="domain" description="PAS" evidence="7">
    <location>
        <begin position="642"/>
        <end position="670"/>
    </location>
</feature>
<dbReference type="SMART" id="SM00388">
    <property type="entry name" value="HisKA"/>
    <property type="match status" value="1"/>
</dbReference>
<keyword evidence="3" id="KW-0597">Phosphoprotein</keyword>
<dbReference type="InterPro" id="IPR036097">
    <property type="entry name" value="HisK_dim/P_sf"/>
</dbReference>
<accession>A0A8H2LFA2</accession>
<dbReference type="Pfam" id="PF00512">
    <property type="entry name" value="HisKA"/>
    <property type="match status" value="1"/>
</dbReference>
<dbReference type="AlphaFoldDB" id="A0A8H2LFA2"/>
<keyword evidence="4" id="KW-0808">Transferase</keyword>
<dbReference type="NCBIfam" id="TIGR00229">
    <property type="entry name" value="sensory_box"/>
    <property type="match status" value="4"/>
</dbReference>
<name>A0A8H2LFA2_9FLAO</name>
<dbReference type="Gene3D" id="1.10.287.130">
    <property type="match status" value="1"/>
</dbReference>
<evidence type="ECO:0000259" key="6">
    <source>
        <dbReference type="PROSITE" id="PS50109"/>
    </source>
</evidence>
<dbReference type="SMART" id="SM00091">
    <property type="entry name" value="PAS"/>
    <property type="match status" value="4"/>
</dbReference>
<dbReference type="PRINTS" id="PR00344">
    <property type="entry name" value="BCTRLSENSOR"/>
</dbReference>
<dbReference type="SUPFAM" id="SSF55785">
    <property type="entry name" value="PYP-like sensor domain (PAS domain)"/>
    <property type="match status" value="5"/>
</dbReference>
<dbReference type="Pfam" id="PF13426">
    <property type="entry name" value="PAS_9"/>
    <property type="match status" value="3"/>
</dbReference>
<keyword evidence="5" id="KW-0418">Kinase</keyword>
<dbReference type="Pfam" id="PF08448">
    <property type="entry name" value="PAS_4"/>
    <property type="match status" value="1"/>
</dbReference>
<feature type="domain" description="PAS" evidence="7">
    <location>
        <begin position="109"/>
        <end position="166"/>
    </location>
</feature>
<dbReference type="InterPro" id="IPR003661">
    <property type="entry name" value="HisK_dim/P_dom"/>
</dbReference>
<comment type="catalytic activity">
    <reaction evidence="1">
        <text>ATP + protein L-histidine = ADP + protein N-phospho-L-histidine.</text>
        <dbReference type="EC" id="2.7.13.3"/>
    </reaction>
</comment>
<dbReference type="Gene3D" id="3.30.450.20">
    <property type="entry name" value="PAS domain"/>
    <property type="match status" value="5"/>
</dbReference>
<evidence type="ECO:0000313" key="9">
    <source>
        <dbReference type="EMBL" id="TYB74472.1"/>
    </source>
</evidence>
<comment type="caution">
    <text evidence="9">The sequence shown here is derived from an EMBL/GenBank/DDBJ whole genome shotgun (WGS) entry which is preliminary data.</text>
</comment>
<evidence type="ECO:0000256" key="5">
    <source>
        <dbReference type="ARBA" id="ARBA00022777"/>
    </source>
</evidence>
<dbReference type="SMART" id="SM00387">
    <property type="entry name" value="HATPase_c"/>
    <property type="match status" value="1"/>
</dbReference>
<dbReference type="CDD" id="cd00130">
    <property type="entry name" value="PAS"/>
    <property type="match status" value="3"/>
</dbReference>
<dbReference type="InterPro" id="IPR004358">
    <property type="entry name" value="Sig_transdc_His_kin-like_C"/>
</dbReference>
<dbReference type="InterPro" id="IPR005467">
    <property type="entry name" value="His_kinase_dom"/>
</dbReference>
<dbReference type="InterPro" id="IPR052162">
    <property type="entry name" value="Sensor_kinase/Photoreceptor"/>
</dbReference>
<dbReference type="Gene3D" id="3.30.565.10">
    <property type="entry name" value="Histidine kinase-like ATPase, C-terminal domain"/>
    <property type="match status" value="1"/>
</dbReference>
<dbReference type="RefSeq" id="WP_148369668.1">
    <property type="nucleotide sequence ID" value="NZ_VSKM01000006.1"/>
</dbReference>
<keyword evidence="10" id="KW-1185">Reference proteome</keyword>
<dbReference type="InterPro" id="IPR001610">
    <property type="entry name" value="PAC"/>
</dbReference>
<evidence type="ECO:0000256" key="2">
    <source>
        <dbReference type="ARBA" id="ARBA00012438"/>
    </source>
</evidence>
<dbReference type="Proteomes" id="UP000323324">
    <property type="component" value="Unassembled WGS sequence"/>
</dbReference>
<dbReference type="InterPro" id="IPR013656">
    <property type="entry name" value="PAS_4"/>
</dbReference>
<reference evidence="9 10" key="1">
    <citation type="submission" date="2019-08" db="EMBL/GenBank/DDBJ databases">
        <title>Genomes of Antarctic Bizionia species.</title>
        <authorList>
            <person name="Bowman J.P."/>
        </authorList>
    </citation>
    <scope>NUCLEOTIDE SEQUENCE [LARGE SCALE GENOMIC DNA]</scope>
    <source>
        <strain evidence="9 10">HFD</strain>
    </source>
</reference>
<feature type="domain" description="PAC" evidence="8">
    <location>
        <begin position="698"/>
        <end position="750"/>
    </location>
</feature>
<dbReference type="PROSITE" id="PS50113">
    <property type="entry name" value="PAC"/>
    <property type="match status" value="2"/>
</dbReference>
<dbReference type="PROSITE" id="PS50109">
    <property type="entry name" value="HIS_KIN"/>
    <property type="match status" value="1"/>
</dbReference>
<evidence type="ECO:0000259" key="8">
    <source>
        <dbReference type="PROSITE" id="PS50113"/>
    </source>
</evidence>
<evidence type="ECO:0000256" key="3">
    <source>
        <dbReference type="ARBA" id="ARBA00022553"/>
    </source>
</evidence>
<evidence type="ECO:0000256" key="4">
    <source>
        <dbReference type="ARBA" id="ARBA00022679"/>
    </source>
</evidence>
<sequence>MYKLLHSQPYILHAQQSYLGRTEGEALTNRNNMQQTIPYIFIANHIEIENCITQLKQGLTNIVLKNNLSSLNYEMEKNLKESYGFNNNNNVLVKQRTDKNSCEIKSSKDEATLQAIFDNSMEVILLANKEGFVISANPAASNMFQMTLLELCKKHWSDLIDLTDPKLKGFIKEQQEKGRCKEELRLVQKDGTKLPAIVSSVNYTDVYEQQRILVTINDLSTCKEGEKKLPKTTIKLQEALDELKKLMDSSLDILCTIDEESRFVQVSAACKSTWGYSPHELIGKNYLSLIASENQDATINIDNEIKKSQPERTFEKRMTHKNGTTVYVVWTTKWDKDEKLFYCTAKDITGEKKLEKAYEIGRQRFLDFYNHSPSCMGILKGPTHIYEMANPLCLKLIGKTNIIGKTVMEVLPELKDQGIIELLDGVYNTGVPFIANERRFNFDLQGNGNLEDKYLNILYQAHRNLDGIIDGILFFAIDATEQVKSRIKIEESEKMYRQLIRELPVAAYSCDAAGKIKIFNKAAATLWGVKPKIGKDLFCGFSKLIDNAGHLIPAHLSPMAVALKEGRTVSGWEGTVERPNGERRNVIPHVVPYIDSSGKVTGAVNVVTDITESKAAQKVLELRNKELADYKYALDESNIVGITDANGIIIYANTNFCKISKYSFEELIGQDFKIINSGYHSKEYISNLWQTITQGKIWKGELRNKAKDGSYYWVDTTIIPFLNEQGKPYQFVTTKFDITERKNAELNLERQNIKLVKTNKELDRFVYSVSHDLRSPLTSIQGLASIIEDETKEPETMEHVQMIKNNINRLDDFIRNILSYSQNNRTGLEVETIPVKETITDITLALKNITNAQGIHFDIDVEEHSTFYSDRLRFKTIIENLISNAIKYHKSSSTERFIKVKAIANDKMLQLKVSDNGIGIPLEYQEKIFDMFFRISSKSQGSGIGLYIVKDTIEKLEGSINVSSQIKSGTTFEIKLKNFKIC</sequence>